<dbReference type="CDD" id="cd13138">
    <property type="entry name" value="MATE_yoeA_like"/>
    <property type="match status" value="1"/>
</dbReference>
<dbReference type="AlphaFoldDB" id="A0A0D6DUG3"/>
<evidence type="ECO:0000256" key="7">
    <source>
        <dbReference type="SAM" id="Phobius"/>
    </source>
</evidence>
<dbReference type="PANTHER" id="PTHR43549:SF3">
    <property type="entry name" value="MULTIDRUG RESISTANCE PROTEIN YPNP-RELATED"/>
    <property type="match status" value="1"/>
</dbReference>
<keyword evidence="5 7" id="KW-1133">Transmembrane helix</keyword>
<feature type="transmembrane region" description="Helical" evidence="7">
    <location>
        <begin position="237"/>
        <end position="260"/>
    </location>
</feature>
<dbReference type="KEGG" id="lpk:LACPI_0193"/>
<evidence type="ECO:0000256" key="3">
    <source>
        <dbReference type="ARBA" id="ARBA00022475"/>
    </source>
</evidence>
<feature type="transmembrane region" description="Helical" evidence="7">
    <location>
        <begin position="91"/>
        <end position="113"/>
    </location>
</feature>
<reference evidence="9" key="1">
    <citation type="submission" date="2015-01" db="EMBL/GenBank/DDBJ databases">
        <authorList>
            <person name="Andreevskaya M."/>
        </authorList>
    </citation>
    <scope>NUCLEOTIDE SEQUENCE [LARGE SCALE GENOMIC DNA]</scope>
    <source>
        <strain evidence="9">MKFS47</strain>
    </source>
</reference>
<dbReference type="PIRSF" id="PIRSF006603">
    <property type="entry name" value="DinF"/>
    <property type="match status" value="1"/>
</dbReference>
<feature type="transmembrane region" description="Helical" evidence="7">
    <location>
        <begin position="12"/>
        <end position="38"/>
    </location>
</feature>
<organism evidence="8 9">
    <name type="scientific">Pseudolactococcus piscium MKFS47</name>
    <dbReference type="NCBI Taxonomy" id="297352"/>
    <lineage>
        <taxon>Bacteria</taxon>
        <taxon>Bacillati</taxon>
        <taxon>Bacillota</taxon>
        <taxon>Bacilli</taxon>
        <taxon>Lactobacillales</taxon>
        <taxon>Streptococcaceae</taxon>
        <taxon>Pseudolactococcus</taxon>
    </lineage>
</organism>
<proteinExistence type="predicted"/>
<keyword evidence="3" id="KW-1003">Cell membrane</keyword>
<dbReference type="PANTHER" id="PTHR43549">
    <property type="entry name" value="MULTIDRUG RESISTANCE PROTEIN YPNP-RELATED"/>
    <property type="match status" value="1"/>
</dbReference>
<protein>
    <submittedName>
        <fullName evidence="8">Probable multidrug resistance protein</fullName>
    </submittedName>
</protein>
<dbReference type="EMBL" id="LN774769">
    <property type="protein sequence ID" value="CEN27393.1"/>
    <property type="molecule type" value="Genomic_DNA"/>
</dbReference>
<dbReference type="Pfam" id="PF01554">
    <property type="entry name" value="MatE"/>
    <property type="match status" value="2"/>
</dbReference>
<evidence type="ECO:0000313" key="9">
    <source>
        <dbReference type="Proteomes" id="UP000033166"/>
    </source>
</evidence>
<evidence type="ECO:0000256" key="2">
    <source>
        <dbReference type="ARBA" id="ARBA00022448"/>
    </source>
</evidence>
<evidence type="ECO:0000256" key="1">
    <source>
        <dbReference type="ARBA" id="ARBA00004651"/>
    </source>
</evidence>
<dbReference type="Proteomes" id="UP000033166">
    <property type="component" value="Chromosome I"/>
</dbReference>
<feature type="transmembrane region" description="Helical" evidence="7">
    <location>
        <begin position="58"/>
        <end position="79"/>
    </location>
</feature>
<feature type="transmembrane region" description="Helical" evidence="7">
    <location>
        <begin position="163"/>
        <end position="183"/>
    </location>
</feature>
<dbReference type="InterPro" id="IPR052031">
    <property type="entry name" value="Membrane_Transporter-Flippase"/>
</dbReference>
<gene>
    <name evidence="8" type="ORF">LACPI_0193</name>
</gene>
<keyword evidence="4 7" id="KW-0812">Transmembrane</keyword>
<feature type="transmembrane region" description="Helical" evidence="7">
    <location>
        <begin position="349"/>
        <end position="373"/>
    </location>
</feature>
<feature type="transmembrane region" description="Helical" evidence="7">
    <location>
        <begin position="317"/>
        <end position="337"/>
    </location>
</feature>
<accession>A0A0D6DUG3</accession>
<dbReference type="InterPro" id="IPR002528">
    <property type="entry name" value="MATE_fam"/>
</dbReference>
<feature type="transmembrane region" description="Helical" evidence="7">
    <location>
        <begin position="280"/>
        <end position="297"/>
    </location>
</feature>
<dbReference type="GO" id="GO:0015297">
    <property type="term" value="F:antiporter activity"/>
    <property type="evidence" value="ECO:0007669"/>
    <property type="project" value="InterPro"/>
</dbReference>
<comment type="subcellular location">
    <subcellularLocation>
        <location evidence="1">Cell membrane</location>
        <topology evidence="1">Multi-pass membrane protein</topology>
    </subcellularLocation>
</comment>
<evidence type="ECO:0000256" key="5">
    <source>
        <dbReference type="ARBA" id="ARBA00022989"/>
    </source>
</evidence>
<feature type="transmembrane region" description="Helical" evidence="7">
    <location>
        <begin position="189"/>
        <end position="213"/>
    </location>
</feature>
<evidence type="ECO:0000313" key="8">
    <source>
        <dbReference type="EMBL" id="CEN27393.1"/>
    </source>
</evidence>
<name>A0A0D6DUG3_9LACT</name>
<dbReference type="InterPro" id="IPR048279">
    <property type="entry name" value="MdtK-like"/>
</dbReference>
<feature type="transmembrane region" description="Helical" evidence="7">
    <location>
        <begin position="419"/>
        <end position="435"/>
    </location>
</feature>
<dbReference type="GO" id="GO:0005886">
    <property type="term" value="C:plasma membrane"/>
    <property type="evidence" value="ECO:0007669"/>
    <property type="project" value="UniProtKB-SubCell"/>
</dbReference>
<dbReference type="GO" id="GO:0042910">
    <property type="term" value="F:xenobiotic transmembrane transporter activity"/>
    <property type="evidence" value="ECO:0007669"/>
    <property type="project" value="InterPro"/>
</dbReference>
<dbReference type="HOGENOM" id="CLU_012893_5_0_9"/>
<evidence type="ECO:0000256" key="6">
    <source>
        <dbReference type="ARBA" id="ARBA00023136"/>
    </source>
</evidence>
<keyword evidence="2" id="KW-0813">Transport</keyword>
<sequence>MIDLTKGTPIKVILLFTFPLLLGNLFQLFYNFIDAIIVGHTLGKDAFAAVGATSALNFLVMGFAIGITSGFSIIISQRFGANDIEGVKKSFIIGLFLTLVTSIGLTIIAYLFSFPLLQWMQTPQALIYDAHDFLKAIFGGLIFTVLFNYLSNVLRAIGDSKTPLIALIISTILNIILEFVFILGLHAGVFGAGIATIIAQAFSVIYLIIFIKLKLPLLHVKKRHLSLDKAEIKKHSALGYPMGFQSSIIALGSLTLQIVLNKLGTDVVAMQAIGRQIDQLAMLPMISLGLAVTTFTAQNFGARQYKRMLVGLKHSVIINVIWGILFTVILLIFNQFFSGLFISAKETNIIHLAFDYYLVNGAFYWLLAILFVVRSFIQGYGNSLVPTLAGIAELLMRAGVSVLSLVTVGLIGVLFSSPAAWIGSVVILVPSYFQITKDLRKKSEKELPVI</sequence>
<dbReference type="STRING" id="1364.LP2241_10167"/>
<feature type="transmembrane region" description="Helical" evidence="7">
    <location>
        <begin position="133"/>
        <end position="151"/>
    </location>
</feature>
<dbReference type="RefSeq" id="WP_047914681.1">
    <property type="nucleotide sequence ID" value="NZ_LN774769.1"/>
</dbReference>
<keyword evidence="6 7" id="KW-0472">Membrane</keyword>
<evidence type="ECO:0000256" key="4">
    <source>
        <dbReference type="ARBA" id="ARBA00022692"/>
    </source>
</evidence>
<dbReference type="NCBIfam" id="TIGR00797">
    <property type="entry name" value="matE"/>
    <property type="match status" value="1"/>
</dbReference>